<dbReference type="EMBL" id="JBBBZM010000103">
    <property type="protein sequence ID" value="KAL0634138.1"/>
    <property type="molecule type" value="Genomic_DNA"/>
</dbReference>
<proteinExistence type="predicted"/>
<feature type="region of interest" description="Disordered" evidence="1">
    <location>
        <begin position="19"/>
        <end position="148"/>
    </location>
</feature>
<feature type="region of interest" description="Disordered" evidence="1">
    <location>
        <begin position="247"/>
        <end position="290"/>
    </location>
</feature>
<name>A0ABR3GDW6_9PEZI</name>
<organism evidence="2 3">
    <name type="scientific">Discina gigas</name>
    <dbReference type="NCBI Taxonomy" id="1032678"/>
    <lineage>
        <taxon>Eukaryota</taxon>
        <taxon>Fungi</taxon>
        <taxon>Dikarya</taxon>
        <taxon>Ascomycota</taxon>
        <taxon>Pezizomycotina</taxon>
        <taxon>Pezizomycetes</taxon>
        <taxon>Pezizales</taxon>
        <taxon>Discinaceae</taxon>
        <taxon>Discina</taxon>
    </lineage>
</organism>
<accession>A0ABR3GDW6</accession>
<feature type="compositionally biased region" description="Pro residues" evidence="1">
    <location>
        <begin position="259"/>
        <end position="269"/>
    </location>
</feature>
<keyword evidence="3" id="KW-1185">Reference proteome</keyword>
<sequence length="387" mass="41497">MPIVEHAFSYGGLLIRTFRRSDAPPPPSLPSPAPDASEPPWTSEQLPPPKRRKGAWERIQDTSSGTCARPSPGTTTPELAHAYTGREPPTPAPTDPSSAGIELDASDPAKQGTPEEQRTRHEPWIPPASERGRLHSENEWQGRTGGAVAPVRYMQETGCATDVDRFAVEAGVRGQDTGVVDYDPVYRPSYGVDTAVDRAEAQDAEVGVEDRGGYVQRPLTLSPPPPPPPAINKFGLYFPTFSTKLPDGDTPAHSALAPAPAPPPSPPTATAPNPKRGRGRPQKPEETTHPVQHYATPSALLSQITQAIASSTASFIPRPLLVTYTLPIPALEADYKPFALALVRGISAADHFVWAVAHSQWTSTKTHSAAGARWVCNLSEEVRDRGG</sequence>
<evidence type="ECO:0000313" key="2">
    <source>
        <dbReference type="EMBL" id="KAL0634138.1"/>
    </source>
</evidence>
<feature type="compositionally biased region" description="Basic and acidic residues" evidence="1">
    <location>
        <begin position="130"/>
        <end position="140"/>
    </location>
</feature>
<protein>
    <submittedName>
        <fullName evidence="2">Uncharacterized protein</fullName>
    </submittedName>
</protein>
<evidence type="ECO:0000313" key="3">
    <source>
        <dbReference type="Proteomes" id="UP001447188"/>
    </source>
</evidence>
<feature type="compositionally biased region" description="Basic and acidic residues" evidence="1">
    <location>
        <begin position="113"/>
        <end position="123"/>
    </location>
</feature>
<comment type="caution">
    <text evidence="2">The sequence shown here is derived from an EMBL/GenBank/DDBJ whole genome shotgun (WGS) entry which is preliminary data.</text>
</comment>
<feature type="compositionally biased region" description="Polar residues" evidence="1">
    <location>
        <begin position="61"/>
        <end position="77"/>
    </location>
</feature>
<dbReference type="Proteomes" id="UP001447188">
    <property type="component" value="Unassembled WGS sequence"/>
</dbReference>
<evidence type="ECO:0000256" key="1">
    <source>
        <dbReference type="SAM" id="MobiDB-lite"/>
    </source>
</evidence>
<feature type="compositionally biased region" description="Pro residues" evidence="1">
    <location>
        <begin position="221"/>
        <end position="230"/>
    </location>
</feature>
<reference evidence="2 3" key="1">
    <citation type="submission" date="2024-02" db="EMBL/GenBank/DDBJ databases">
        <title>Discinaceae phylogenomics.</title>
        <authorList>
            <person name="Dirks A.C."/>
            <person name="James T.Y."/>
        </authorList>
    </citation>
    <scope>NUCLEOTIDE SEQUENCE [LARGE SCALE GENOMIC DNA]</scope>
    <source>
        <strain evidence="2 3">ACD0624</strain>
    </source>
</reference>
<feature type="region of interest" description="Disordered" evidence="1">
    <location>
        <begin position="209"/>
        <end position="231"/>
    </location>
</feature>
<gene>
    <name evidence="2" type="ORF">Q9L58_006945</name>
</gene>
<feature type="compositionally biased region" description="Pro residues" evidence="1">
    <location>
        <begin position="23"/>
        <end position="33"/>
    </location>
</feature>